<dbReference type="Gene3D" id="3.30.70.1430">
    <property type="entry name" value="Multidrug efflux transporter AcrB pore domain"/>
    <property type="match status" value="2"/>
</dbReference>
<feature type="transmembrane region" description="Helical" evidence="9">
    <location>
        <begin position="538"/>
        <end position="558"/>
    </location>
</feature>
<feature type="transmembrane region" description="Helical" evidence="9">
    <location>
        <begin position="877"/>
        <end position="896"/>
    </location>
</feature>
<evidence type="ECO:0000256" key="8">
    <source>
        <dbReference type="SAM" id="MobiDB-lite"/>
    </source>
</evidence>
<feature type="transmembrane region" description="Helical" evidence="9">
    <location>
        <begin position="12"/>
        <end position="34"/>
    </location>
</feature>
<proteinExistence type="inferred from homology"/>
<dbReference type="SUPFAM" id="SSF82714">
    <property type="entry name" value="Multidrug efflux transporter AcrB TolC docking domain, DN and DC subdomains"/>
    <property type="match status" value="2"/>
</dbReference>
<evidence type="ECO:0000256" key="6">
    <source>
        <dbReference type="ARBA" id="ARBA00022989"/>
    </source>
</evidence>
<feature type="transmembrane region" description="Helical" evidence="9">
    <location>
        <begin position="341"/>
        <end position="360"/>
    </location>
</feature>
<evidence type="ECO:0000256" key="9">
    <source>
        <dbReference type="SAM" id="Phobius"/>
    </source>
</evidence>
<feature type="transmembrane region" description="Helical" evidence="9">
    <location>
        <begin position="367"/>
        <end position="387"/>
    </location>
</feature>
<feature type="transmembrane region" description="Helical" evidence="9">
    <location>
        <begin position="975"/>
        <end position="995"/>
    </location>
</feature>
<organism evidence="10 11">
    <name type="scientific">Spirosoma endophyticum</name>
    <dbReference type="NCBI Taxonomy" id="662367"/>
    <lineage>
        <taxon>Bacteria</taxon>
        <taxon>Pseudomonadati</taxon>
        <taxon>Bacteroidota</taxon>
        <taxon>Cytophagia</taxon>
        <taxon>Cytophagales</taxon>
        <taxon>Cytophagaceae</taxon>
        <taxon>Spirosoma</taxon>
    </lineage>
</organism>
<evidence type="ECO:0000256" key="2">
    <source>
        <dbReference type="ARBA" id="ARBA00010942"/>
    </source>
</evidence>
<feature type="transmembrane region" description="Helical" evidence="9">
    <location>
        <begin position="393"/>
        <end position="412"/>
    </location>
</feature>
<keyword evidence="3" id="KW-0813">Transport</keyword>
<dbReference type="Proteomes" id="UP000198598">
    <property type="component" value="Unassembled WGS sequence"/>
</dbReference>
<name>A0A1I1XLR5_9BACT</name>
<dbReference type="OrthoDB" id="636130at2"/>
<dbReference type="InterPro" id="IPR027463">
    <property type="entry name" value="AcrB_DN_DC_subdom"/>
</dbReference>
<dbReference type="PANTHER" id="PTHR32063">
    <property type="match status" value="1"/>
</dbReference>
<dbReference type="GO" id="GO:0042910">
    <property type="term" value="F:xenobiotic transmembrane transporter activity"/>
    <property type="evidence" value="ECO:0007669"/>
    <property type="project" value="TreeGrafter"/>
</dbReference>
<evidence type="ECO:0000256" key="7">
    <source>
        <dbReference type="ARBA" id="ARBA00023136"/>
    </source>
</evidence>
<sequence length="1060" mass="115319">MIQKLIEFSLKNRWAIVGMAVAVMGLGLWCFKLLKIEAYPDIADTNVIVIAKYDGRAAEEVEQQVTIPIERVLNSVPHVTDRRSRTIFGLSVVQLNFDETVTDYFARQQVIERLTGAQLPDGVSPELAPLTTAVGEIYRYVIEAPSSMTPMQLRDLQDWVIIPQLLQVPGLADVTTFGGPIKQFQVIPNPAKLRKFSLTLQDVIEAVQKNNQNTGGNVISRGGQGFAVRGLGALKTPDDVQHIVLKANEGVPVLVRDVASVEINPPSPSGILGYRIPDENLDVIGATEGIVLLRRGENPSEVLELLKEKIADLEARELPKGVHLRILYDRGFLIDHSLETVAHTLIEGISIVAILLVLFLGSLRAALVVTVTIPFSLLFAFILMKLVGIPANLLSLGAIDFGIIVDGASVMAEHLLRRYRSAGPADRNQGVVNVTARSAGEVAREIFFSVTIIILAYMPILLMQRVEGKLFSPMALTLSFAVIGSLICALTIIPVLISFAFRKALSPGGKPLKEHKNFLLSPLEKGYQWLLRSTLMRVPGLIVGVGMAVVLVMIGFGLKLGTEFLPELDEGSIFMRAFMPSGITIQENAKISPKIRDIISTYKPVSFVITQAGRNDDGTDPFPTDRTEILIGLKDYSTWSDTISKKEIVRSMQSKLQEAFPGAFFSSGQPIIDQVMEIVTGSAADLAISVVGNDLTLMRAKADSISALVKGMSGAVSVNIEQEGPQDQLAIKINRPAAARYGINVSEIENMIEAAIGGKTVGSIYDEAKRYDIVVRFTPESRGSIDAVRQLQVPSATGALIPMNELADIRYVQGQTNIYRINGKRMVTVRTNIRGRDQGGFVKEISEKVRQHVKIPEGYSVIYGGQYENLERAGGQLLISIPLTIVVVFLFLFMLYGNVRDTLLTLTCLLFALGGGIGALLLRGYNFNVSAGVGFVSIFGISVMAGVLLVSALNRNLLNNPKSLLEITIETAQEQFRAIMAIMVVAIIGLVPAAISSGIGSDVQRPLATVIIGGLTTTLFFAPLIIPPLFYLVNRKRPRPTPLDSTGHHIPEPIEEGTEI</sequence>
<keyword evidence="5 9" id="KW-0812">Transmembrane</keyword>
<comment type="similarity">
    <text evidence="2">Belongs to the resistance-nodulation-cell division (RND) (TC 2.A.6) family.</text>
</comment>
<dbReference type="SUPFAM" id="SSF82866">
    <property type="entry name" value="Multidrug efflux transporter AcrB transmembrane domain"/>
    <property type="match status" value="2"/>
</dbReference>
<dbReference type="PRINTS" id="PR00702">
    <property type="entry name" value="ACRIFLAVINRP"/>
</dbReference>
<dbReference type="Pfam" id="PF00873">
    <property type="entry name" value="ACR_tran"/>
    <property type="match status" value="1"/>
</dbReference>
<dbReference type="GO" id="GO:0005886">
    <property type="term" value="C:plasma membrane"/>
    <property type="evidence" value="ECO:0007669"/>
    <property type="project" value="UniProtKB-SubCell"/>
</dbReference>
<feature type="transmembrane region" description="Helical" evidence="9">
    <location>
        <begin position="446"/>
        <end position="466"/>
    </location>
</feature>
<reference evidence="10 11" key="1">
    <citation type="submission" date="2016-10" db="EMBL/GenBank/DDBJ databases">
        <authorList>
            <person name="de Groot N.N."/>
        </authorList>
    </citation>
    <scope>NUCLEOTIDE SEQUENCE [LARGE SCALE GENOMIC DNA]</scope>
    <source>
        <strain evidence="10 11">DSM 26130</strain>
    </source>
</reference>
<dbReference type="STRING" id="662367.SAMN05216167_11046"/>
<feature type="transmembrane region" description="Helical" evidence="9">
    <location>
        <begin position="1007"/>
        <end position="1033"/>
    </location>
</feature>
<keyword evidence="11" id="KW-1185">Reference proteome</keyword>
<feature type="region of interest" description="Disordered" evidence="8">
    <location>
        <begin position="1041"/>
        <end position="1060"/>
    </location>
</feature>
<evidence type="ECO:0000256" key="3">
    <source>
        <dbReference type="ARBA" id="ARBA00022448"/>
    </source>
</evidence>
<dbReference type="Gene3D" id="1.20.1640.10">
    <property type="entry name" value="Multidrug efflux transporter AcrB transmembrane domain"/>
    <property type="match status" value="2"/>
</dbReference>
<dbReference type="Gene3D" id="3.30.70.1320">
    <property type="entry name" value="Multidrug efflux transporter AcrB pore domain like"/>
    <property type="match status" value="1"/>
</dbReference>
<comment type="subcellular location">
    <subcellularLocation>
        <location evidence="1">Cell membrane</location>
        <topology evidence="1">Multi-pass membrane protein</topology>
    </subcellularLocation>
</comment>
<dbReference type="InterPro" id="IPR001036">
    <property type="entry name" value="Acrflvin-R"/>
</dbReference>
<dbReference type="Gene3D" id="3.30.70.1440">
    <property type="entry name" value="Multidrug efflux transporter AcrB pore domain"/>
    <property type="match status" value="1"/>
</dbReference>
<dbReference type="AlphaFoldDB" id="A0A1I1XLR5"/>
<protein>
    <submittedName>
        <fullName evidence="10">Cobalt-zinc-cadmium resistance protein CzcA</fullName>
    </submittedName>
</protein>
<accession>A0A1I1XLR5</accession>
<evidence type="ECO:0000256" key="1">
    <source>
        <dbReference type="ARBA" id="ARBA00004651"/>
    </source>
</evidence>
<dbReference type="Gene3D" id="3.30.2090.10">
    <property type="entry name" value="Multidrug efflux transporter AcrB TolC docking domain, DN and DC subdomains"/>
    <property type="match status" value="2"/>
</dbReference>
<feature type="transmembrane region" description="Helical" evidence="9">
    <location>
        <begin position="478"/>
        <end position="501"/>
    </location>
</feature>
<keyword evidence="6 9" id="KW-1133">Transmembrane helix</keyword>
<keyword evidence="7 9" id="KW-0472">Membrane</keyword>
<evidence type="ECO:0000256" key="5">
    <source>
        <dbReference type="ARBA" id="ARBA00022692"/>
    </source>
</evidence>
<gene>
    <name evidence="10" type="ORF">SAMN05216167_11046</name>
</gene>
<evidence type="ECO:0000313" key="11">
    <source>
        <dbReference type="Proteomes" id="UP000198598"/>
    </source>
</evidence>
<feature type="transmembrane region" description="Helical" evidence="9">
    <location>
        <begin position="903"/>
        <end position="925"/>
    </location>
</feature>
<evidence type="ECO:0000313" key="10">
    <source>
        <dbReference type="EMBL" id="SFE08252.1"/>
    </source>
</evidence>
<dbReference type="NCBIfam" id="TIGR00914">
    <property type="entry name" value="2A0601"/>
    <property type="match status" value="1"/>
</dbReference>
<dbReference type="EMBL" id="FOLQ01000010">
    <property type="protein sequence ID" value="SFE08252.1"/>
    <property type="molecule type" value="Genomic_DNA"/>
</dbReference>
<evidence type="ECO:0000256" key="4">
    <source>
        <dbReference type="ARBA" id="ARBA00022475"/>
    </source>
</evidence>
<dbReference type="InterPro" id="IPR004763">
    <property type="entry name" value="CusA-like"/>
</dbReference>
<dbReference type="PANTHER" id="PTHR32063:SF17">
    <property type="entry name" value="CATION EFFLUX SYSTEM PROTEIN"/>
    <property type="match status" value="1"/>
</dbReference>
<dbReference type="GO" id="GO:0008324">
    <property type="term" value="F:monoatomic cation transmembrane transporter activity"/>
    <property type="evidence" value="ECO:0007669"/>
    <property type="project" value="InterPro"/>
</dbReference>
<keyword evidence="4" id="KW-1003">Cell membrane</keyword>
<dbReference type="RefSeq" id="WP_093830271.1">
    <property type="nucleotide sequence ID" value="NZ_FOLQ01000010.1"/>
</dbReference>
<dbReference type="SUPFAM" id="SSF82693">
    <property type="entry name" value="Multidrug efflux transporter AcrB pore domain, PN1, PN2, PC1 and PC2 subdomains"/>
    <property type="match status" value="3"/>
</dbReference>
<feature type="transmembrane region" description="Helical" evidence="9">
    <location>
        <begin position="931"/>
        <end position="954"/>
    </location>
</feature>